<dbReference type="InterPro" id="IPR036927">
    <property type="entry name" value="Cyt_c_oxase-like_su1_sf"/>
</dbReference>
<dbReference type="SUPFAM" id="SSF81442">
    <property type="entry name" value="Cytochrome c oxidase subunit I-like"/>
    <property type="match status" value="1"/>
</dbReference>
<name>A0A366WMC1_9RHOB</name>
<feature type="transmembrane region" description="Helical" evidence="1">
    <location>
        <begin position="39"/>
        <end position="58"/>
    </location>
</feature>
<dbReference type="AlphaFoldDB" id="A0A366WMC1"/>
<dbReference type="Proteomes" id="UP000252706">
    <property type="component" value="Unassembled WGS sequence"/>
</dbReference>
<keyword evidence="1" id="KW-1133">Transmembrane helix</keyword>
<keyword evidence="1" id="KW-0812">Transmembrane</keyword>
<organism evidence="2 3">
    <name type="scientific">Phaeobacter gallaeciensis</name>
    <dbReference type="NCBI Taxonomy" id="60890"/>
    <lineage>
        <taxon>Bacteria</taxon>
        <taxon>Pseudomonadati</taxon>
        <taxon>Pseudomonadota</taxon>
        <taxon>Alphaproteobacteria</taxon>
        <taxon>Rhodobacterales</taxon>
        <taxon>Roseobacteraceae</taxon>
        <taxon>Phaeobacter</taxon>
    </lineage>
</organism>
<dbReference type="RefSeq" id="WP_113825054.1">
    <property type="nucleotide sequence ID" value="NZ_QOCE01000046.1"/>
</dbReference>
<accession>A0A366WMC1</accession>
<dbReference type="EMBL" id="QOCE01000046">
    <property type="protein sequence ID" value="RBW51318.1"/>
    <property type="molecule type" value="Genomic_DNA"/>
</dbReference>
<dbReference type="Gene3D" id="1.20.210.10">
    <property type="entry name" value="Cytochrome c oxidase-like, subunit I domain"/>
    <property type="match status" value="1"/>
</dbReference>
<feature type="transmembrane region" description="Helical" evidence="1">
    <location>
        <begin position="70"/>
        <end position="90"/>
    </location>
</feature>
<reference evidence="2 3" key="1">
    <citation type="submission" date="2018-07" db="EMBL/GenBank/DDBJ databases">
        <title>Modular assembly of carbohydrate-degrading microbial communities in the ocean.</title>
        <authorList>
            <person name="Enke T.N."/>
            <person name="Datta M.S."/>
            <person name="Schwartzman J.A."/>
            <person name="Cermak N."/>
            <person name="Schmitz D.A."/>
            <person name="Barrere J."/>
            <person name="Cordero O.X."/>
        </authorList>
    </citation>
    <scope>NUCLEOTIDE SEQUENCE [LARGE SCALE GENOMIC DNA]</scope>
    <source>
        <strain evidence="2 3">C3M10</strain>
    </source>
</reference>
<gene>
    <name evidence="2" type="ORF">DS909_19075</name>
</gene>
<dbReference type="OrthoDB" id="9808748at2"/>
<comment type="caution">
    <text evidence="2">The sequence shown here is derived from an EMBL/GenBank/DDBJ whole genome shotgun (WGS) entry which is preliminary data.</text>
</comment>
<sequence length="140" mass="14946">MKKLPTWFFATAAIFALCGMIWGIQMSASHDHTLSPAHGHLNLIGFVSMSIFGTYYALTPMAAESRLAAVHFGLAFVTVVVLTPGIALAIADQSEALAQIGSVLAVISMALFAFVILRHGVGCTESHPFHDHEGRPKPAE</sequence>
<keyword evidence="1" id="KW-0472">Membrane</keyword>
<proteinExistence type="predicted"/>
<evidence type="ECO:0000313" key="2">
    <source>
        <dbReference type="EMBL" id="RBW51318.1"/>
    </source>
</evidence>
<evidence type="ECO:0000256" key="1">
    <source>
        <dbReference type="SAM" id="Phobius"/>
    </source>
</evidence>
<feature type="transmembrane region" description="Helical" evidence="1">
    <location>
        <begin position="96"/>
        <end position="117"/>
    </location>
</feature>
<evidence type="ECO:0000313" key="3">
    <source>
        <dbReference type="Proteomes" id="UP000252706"/>
    </source>
</evidence>
<protein>
    <submittedName>
        <fullName evidence="2">Uncharacterized protein</fullName>
    </submittedName>
</protein>